<feature type="signal peptide" evidence="2">
    <location>
        <begin position="1"/>
        <end position="26"/>
    </location>
</feature>
<dbReference type="OrthoDB" id="9801510at2"/>
<dbReference type="EMBL" id="RXOE01000002">
    <property type="protein sequence ID" value="RTQ34879.1"/>
    <property type="molecule type" value="Genomic_DNA"/>
</dbReference>
<dbReference type="InterPro" id="IPR050962">
    <property type="entry name" value="Phosphate-bind_PstS"/>
</dbReference>
<organism evidence="4 5">
    <name type="scientific">Variovorax gossypii</name>
    <dbReference type="NCBI Taxonomy" id="1679495"/>
    <lineage>
        <taxon>Bacteria</taxon>
        <taxon>Pseudomonadati</taxon>
        <taxon>Pseudomonadota</taxon>
        <taxon>Betaproteobacteria</taxon>
        <taxon>Burkholderiales</taxon>
        <taxon>Comamonadaceae</taxon>
        <taxon>Variovorax</taxon>
    </lineage>
</organism>
<name>A0A3S0HF31_9BURK</name>
<dbReference type="SUPFAM" id="SSF53850">
    <property type="entry name" value="Periplasmic binding protein-like II"/>
    <property type="match status" value="1"/>
</dbReference>
<gene>
    <name evidence="4" type="ORF">EJP69_10790</name>
</gene>
<evidence type="ECO:0000256" key="1">
    <source>
        <dbReference type="ARBA" id="ARBA00008725"/>
    </source>
</evidence>
<dbReference type="InterPro" id="IPR024370">
    <property type="entry name" value="PBP_domain"/>
</dbReference>
<keyword evidence="5" id="KW-1185">Reference proteome</keyword>
<evidence type="ECO:0000313" key="5">
    <source>
        <dbReference type="Proteomes" id="UP000267418"/>
    </source>
</evidence>
<evidence type="ECO:0000256" key="2">
    <source>
        <dbReference type="SAM" id="SignalP"/>
    </source>
</evidence>
<dbReference type="Gene3D" id="3.40.190.10">
    <property type="entry name" value="Periplasmic binding protein-like II"/>
    <property type="match status" value="2"/>
</dbReference>
<evidence type="ECO:0000313" key="4">
    <source>
        <dbReference type="EMBL" id="RTQ34879.1"/>
    </source>
</evidence>
<keyword evidence="2" id="KW-0732">Signal</keyword>
<comment type="caution">
    <text evidence="4">The sequence shown here is derived from an EMBL/GenBank/DDBJ whole genome shotgun (WGS) entry which is preliminary data.</text>
</comment>
<sequence>MSKEFRWAAVLAVLALSQMAIGAATAQIVVGGGATLPEFLYDEILPSGVGLGDYSYSGTGSGIGKSAFLSNIAPREGTAKARYYNESLGSDNDAYLWPATQSVHFAGSESALTVAERDAYNVAHLSTWGRLIQIPVVATAVLVPYKRTGINNLDLSDAQMCAVFGNKPGGQTWGQLRGTADTTPVNVVYRTEESGVTELLSRYLVTACPSTGFVVSGSFAKMVAGAVGSELPVNWIPVRGSAGMSSAFASAGVADGRIGYQSPDPAYTDSSNAAVAKINGTMPVAASMRAVLAAVSLPVGGVSQAGNPLAWLPAYVKPVPAIYPIFGTSNLLVSQCYRDARVQAKVKAFLAGLLGTAYDLPIASHNLVVLPDGRGGMNNWKAQIANVFLNASHPLGIGNANVCNGIGRPMGN</sequence>
<dbReference type="RefSeq" id="WP_126470013.1">
    <property type="nucleotide sequence ID" value="NZ_RXOE01000002.1"/>
</dbReference>
<feature type="domain" description="PBP" evidence="3">
    <location>
        <begin position="25"/>
        <end position="350"/>
    </location>
</feature>
<dbReference type="PANTHER" id="PTHR42996">
    <property type="entry name" value="PHOSPHATE-BINDING PROTEIN PSTS"/>
    <property type="match status" value="1"/>
</dbReference>
<dbReference type="PANTHER" id="PTHR42996:SF1">
    <property type="entry name" value="PHOSPHATE-BINDING PROTEIN PSTS"/>
    <property type="match status" value="1"/>
</dbReference>
<proteinExistence type="inferred from homology"/>
<accession>A0A3S0HF31</accession>
<dbReference type="Pfam" id="PF12849">
    <property type="entry name" value="PBP_like_2"/>
    <property type="match status" value="1"/>
</dbReference>
<dbReference type="AlphaFoldDB" id="A0A3S0HF31"/>
<evidence type="ECO:0000259" key="3">
    <source>
        <dbReference type="Pfam" id="PF12849"/>
    </source>
</evidence>
<dbReference type="Proteomes" id="UP000267418">
    <property type="component" value="Unassembled WGS sequence"/>
</dbReference>
<reference evidence="4 5" key="1">
    <citation type="submission" date="2018-12" db="EMBL/GenBank/DDBJ databases">
        <title>The genome of Variovorax gossypii DSM 100435.</title>
        <authorList>
            <person name="Gao J."/>
            <person name="Sun J."/>
        </authorList>
    </citation>
    <scope>NUCLEOTIDE SEQUENCE [LARGE SCALE GENOMIC DNA]</scope>
    <source>
        <strain evidence="4 5">DSM 100435</strain>
    </source>
</reference>
<protein>
    <recommendedName>
        <fullName evidence="3">PBP domain-containing protein</fullName>
    </recommendedName>
</protein>
<comment type="similarity">
    <text evidence="1">Belongs to the PstS family.</text>
</comment>
<feature type="chain" id="PRO_5018704706" description="PBP domain-containing protein" evidence="2">
    <location>
        <begin position="27"/>
        <end position="412"/>
    </location>
</feature>